<feature type="region of interest" description="Disordered" evidence="1">
    <location>
        <begin position="61"/>
        <end position="91"/>
    </location>
</feature>
<evidence type="ECO:0000256" key="1">
    <source>
        <dbReference type="SAM" id="MobiDB-lite"/>
    </source>
</evidence>
<reference evidence="2" key="1">
    <citation type="submission" date="2021-01" db="EMBL/GenBank/DDBJ databases">
        <authorList>
            <person name="Corre E."/>
            <person name="Pelletier E."/>
            <person name="Niang G."/>
            <person name="Scheremetjew M."/>
            <person name="Finn R."/>
            <person name="Kale V."/>
            <person name="Holt S."/>
            <person name="Cochrane G."/>
            <person name="Meng A."/>
            <person name="Brown T."/>
            <person name="Cohen L."/>
        </authorList>
    </citation>
    <scope>NUCLEOTIDE SEQUENCE</scope>
    <source>
        <strain evidence="2">CCMP1661</strain>
    </source>
</reference>
<dbReference type="InterPro" id="IPR010865">
    <property type="entry name" value="DUF1499"/>
</dbReference>
<organism evidence="2">
    <name type="scientific">Fibrocapsa japonica</name>
    <dbReference type="NCBI Taxonomy" id="94617"/>
    <lineage>
        <taxon>Eukaryota</taxon>
        <taxon>Sar</taxon>
        <taxon>Stramenopiles</taxon>
        <taxon>Ochrophyta</taxon>
        <taxon>Raphidophyceae</taxon>
        <taxon>Chattonellales</taxon>
        <taxon>Chattonellaceae</taxon>
        <taxon>Fibrocapsa</taxon>
    </lineage>
</organism>
<dbReference type="PANTHER" id="PTHR34801">
    <property type="entry name" value="EXPRESSED PROTEIN"/>
    <property type="match status" value="1"/>
</dbReference>
<proteinExistence type="predicted"/>
<evidence type="ECO:0000313" key="2">
    <source>
        <dbReference type="EMBL" id="CAD9863953.1"/>
    </source>
</evidence>
<dbReference type="AlphaFoldDB" id="A0A7S2V2C7"/>
<dbReference type="Pfam" id="PF07386">
    <property type="entry name" value="DUF1499"/>
    <property type="match status" value="1"/>
</dbReference>
<dbReference type="EMBL" id="HBHR01012677">
    <property type="protein sequence ID" value="CAD9863953.1"/>
    <property type="molecule type" value="Transcribed_RNA"/>
</dbReference>
<gene>
    <name evidence="2" type="ORF">FJAP1339_LOCUS6176</name>
</gene>
<accession>A0A7S2V2C7</accession>
<name>A0A7S2V2C7_9STRA</name>
<dbReference type="PANTHER" id="PTHR34801:SF6">
    <property type="entry name" value="SLL1620 PROTEIN"/>
    <property type="match status" value="1"/>
</dbReference>
<sequence>MMSPSSGLISNQPALQGMLMTSGDLPEQGCVSRKSFGAAMLGCAALVTLPQESPAFQNRIAPKKYPAQPGPQPQDLGLKNREKENEEGDIISTPSLKFCGEAPNCFSSADKDDKRHYLPPYQFSSTISRQQAFNDVVDVIKKYEPGQNNVDGGGFEIKSQKPYYVYAQFESLKHAYIDDVEFYIGDDNFVQVRTSSRLGFLDFQTNAKRINAISSALARKDGWKTTIVDEESYPWYYGWNADR</sequence>
<protein>
    <recommendedName>
        <fullName evidence="3">DUF1499 domain-containing protein</fullName>
    </recommendedName>
</protein>
<evidence type="ECO:0008006" key="3">
    <source>
        <dbReference type="Google" id="ProtNLM"/>
    </source>
</evidence>